<feature type="domain" description="HAMP" evidence="20">
    <location>
        <begin position="199"/>
        <end position="252"/>
    </location>
</feature>
<dbReference type="FunFam" id="1.10.287.130:FF:000038">
    <property type="entry name" value="Sensory transduction histidine kinase"/>
    <property type="match status" value="1"/>
</dbReference>
<evidence type="ECO:0000256" key="1">
    <source>
        <dbReference type="ARBA" id="ARBA00000085"/>
    </source>
</evidence>
<dbReference type="Pfam" id="PF00672">
    <property type="entry name" value="HAMP"/>
    <property type="match status" value="1"/>
</dbReference>
<evidence type="ECO:0000256" key="8">
    <source>
        <dbReference type="ARBA" id="ARBA00022741"/>
    </source>
</evidence>
<keyword evidence="6 22" id="KW-0808">Transferase</keyword>
<evidence type="ECO:0000256" key="9">
    <source>
        <dbReference type="ARBA" id="ARBA00022777"/>
    </source>
</evidence>
<keyword evidence="13 17" id="KW-0472">Membrane</keyword>
<dbReference type="Pfam" id="PF00072">
    <property type="entry name" value="Response_reg"/>
    <property type="match status" value="1"/>
</dbReference>
<dbReference type="Pfam" id="PF02518">
    <property type="entry name" value="HATPase_c"/>
    <property type="match status" value="1"/>
</dbReference>
<dbReference type="Gene3D" id="1.20.120.160">
    <property type="entry name" value="HPT domain"/>
    <property type="match status" value="1"/>
</dbReference>
<keyword evidence="7 17" id="KW-0812">Transmembrane</keyword>
<dbReference type="SMART" id="SM00388">
    <property type="entry name" value="HisKA"/>
    <property type="match status" value="1"/>
</dbReference>
<dbReference type="InterPro" id="IPR033417">
    <property type="entry name" value="CHASE8"/>
</dbReference>
<feature type="domain" description="HPt" evidence="21">
    <location>
        <begin position="720"/>
        <end position="813"/>
    </location>
</feature>
<keyword evidence="11 17" id="KW-1133">Transmembrane helix</keyword>
<keyword evidence="12" id="KW-0902">Two-component regulatory system</keyword>
<dbReference type="Gene3D" id="3.30.565.10">
    <property type="entry name" value="Histidine kinase-like ATPase, C-terminal domain"/>
    <property type="match status" value="1"/>
</dbReference>
<dbReference type="PROSITE" id="PS50894">
    <property type="entry name" value="HPT"/>
    <property type="match status" value="1"/>
</dbReference>
<dbReference type="InterPro" id="IPR003661">
    <property type="entry name" value="HisK_dim/P_dom"/>
</dbReference>
<dbReference type="GO" id="GO:0005886">
    <property type="term" value="C:plasma membrane"/>
    <property type="evidence" value="ECO:0007669"/>
    <property type="project" value="UniProtKB-SubCell"/>
</dbReference>
<dbReference type="SUPFAM" id="SSF55874">
    <property type="entry name" value="ATPase domain of HSP90 chaperone/DNA topoisomerase II/histidine kinase"/>
    <property type="match status" value="1"/>
</dbReference>
<dbReference type="EC" id="2.7.13.3" evidence="3"/>
<dbReference type="FunFam" id="3.30.565.10:FF:000078">
    <property type="entry name" value="Two-component sensor histidine kinase"/>
    <property type="match status" value="1"/>
</dbReference>
<keyword evidence="5 15" id="KW-0597">Phosphoprotein</keyword>
<evidence type="ECO:0000256" key="7">
    <source>
        <dbReference type="ARBA" id="ARBA00022692"/>
    </source>
</evidence>
<dbReference type="InterPro" id="IPR001789">
    <property type="entry name" value="Sig_transdc_resp-reg_receiver"/>
</dbReference>
<keyword evidence="8" id="KW-0547">Nucleotide-binding</keyword>
<evidence type="ECO:0000256" key="15">
    <source>
        <dbReference type="PROSITE-ProRule" id="PRU00169"/>
    </source>
</evidence>
<evidence type="ECO:0000256" key="3">
    <source>
        <dbReference type="ARBA" id="ARBA00012438"/>
    </source>
</evidence>
<dbReference type="SUPFAM" id="SSF47384">
    <property type="entry name" value="Homodimeric domain of signal transducing histidine kinase"/>
    <property type="match status" value="1"/>
</dbReference>
<dbReference type="SUPFAM" id="SSF47226">
    <property type="entry name" value="Histidine-containing phosphotransfer domain, HPT domain"/>
    <property type="match status" value="1"/>
</dbReference>
<evidence type="ECO:0000313" key="23">
    <source>
        <dbReference type="Proteomes" id="UP000320672"/>
    </source>
</evidence>
<evidence type="ECO:0000259" key="18">
    <source>
        <dbReference type="PROSITE" id="PS50109"/>
    </source>
</evidence>
<dbReference type="SMART" id="SM00448">
    <property type="entry name" value="REC"/>
    <property type="match status" value="1"/>
</dbReference>
<dbReference type="SMART" id="SM00304">
    <property type="entry name" value="HAMP"/>
    <property type="match status" value="1"/>
</dbReference>
<feature type="modified residue" description="Phosphohistidine" evidence="14">
    <location>
        <position position="759"/>
    </location>
</feature>
<evidence type="ECO:0000256" key="5">
    <source>
        <dbReference type="ARBA" id="ARBA00022553"/>
    </source>
</evidence>
<dbReference type="CDD" id="cd00088">
    <property type="entry name" value="HPT"/>
    <property type="match status" value="1"/>
</dbReference>
<evidence type="ECO:0000256" key="6">
    <source>
        <dbReference type="ARBA" id="ARBA00022679"/>
    </source>
</evidence>
<dbReference type="KEGG" id="rml:FF011L_12730"/>
<dbReference type="InterPro" id="IPR011006">
    <property type="entry name" value="CheY-like_superfamily"/>
</dbReference>
<dbReference type="OrthoDB" id="9790669at2"/>
<dbReference type="CDD" id="cd17546">
    <property type="entry name" value="REC_hyHK_CKI1_RcsC-like"/>
    <property type="match status" value="1"/>
</dbReference>
<dbReference type="AlphaFoldDB" id="A0A517MCG7"/>
<dbReference type="GO" id="GO:0005524">
    <property type="term" value="F:ATP binding"/>
    <property type="evidence" value="ECO:0007669"/>
    <property type="project" value="UniProtKB-KW"/>
</dbReference>
<dbReference type="PROSITE" id="PS50110">
    <property type="entry name" value="RESPONSE_REGULATORY"/>
    <property type="match status" value="1"/>
</dbReference>
<dbReference type="Pfam" id="PF17152">
    <property type="entry name" value="CHASE8"/>
    <property type="match status" value="1"/>
</dbReference>
<evidence type="ECO:0000256" key="11">
    <source>
        <dbReference type="ARBA" id="ARBA00022989"/>
    </source>
</evidence>
<organism evidence="22 23">
    <name type="scientific">Roseimaritima multifibrata</name>
    <dbReference type="NCBI Taxonomy" id="1930274"/>
    <lineage>
        <taxon>Bacteria</taxon>
        <taxon>Pseudomonadati</taxon>
        <taxon>Planctomycetota</taxon>
        <taxon>Planctomycetia</taxon>
        <taxon>Pirellulales</taxon>
        <taxon>Pirellulaceae</taxon>
        <taxon>Roseimaritima</taxon>
    </lineage>
</organism>
<dbReference type="Gene3D" id="3.40.50.2300">
    <property type="match status" value="1"/>
</dbReference>
<feature type="domain" description="Response regulatory" evidence="19">
    <location>
        <begin position="560"/>
        <end position="674"/>
    </location>
</feature>
<dbReference type="PANTHER" id="PTHR45339:SF1">
    <property type="entry name" value="HYBRID SIGNAL TRANSDUCTION HISTIDINE KINASE J"/>
    <property type="match status" value="1"/>
</dbReference>
<dbReference type="CDD" id="cd00082">
    <property type="entry name" value="HisKA"/>
    <property type="match status" value="1"/>
</dbReference>
<feature type="transmembrane region" description="Helical" evidence="17">
    <location>
        <begin position="31"/>
        <end position="53"/>
    </location>
</feature>
<keyword evidence="9" id="KW-0418">Kinase</keyword>
<dbReference type="SMART" id="SM00387">
    <property type="entry name" value="HATPase_c"/>
    <property type="match status" value="1"/>
</dbReference>
<dbReference type="InterPro" id="IPR005467">
    <property type="entry name" value="His_kinase_dom"/>
</dbReference>
<comment type="catalytic activity">
    <reaction evidence="1">
        <text>ATP + protein L-histidine = ADP + protein N-phospho-L-histidine.</text>
        <dbReference type="EC" id="2.7.13.3"/>
    </reaction>
</comment>
<evidence type="ECO:0000313" key="22">
    <source>
        <dbReference type="EMBL" id="QDS92526.1"/>
    </source>
</evidence>
<evidence type="ECO:0000259" key="20">
    <source>
        <dbReference type="PROSITE" id="PS50885"/>
    </source>
</evidence>
<dbReference type="InterPro" id="IPR036641">
    <property type="entry name" value="HPT_dom_sf"/>
</dbReference>
<dbReference type="Gene3D" id="6.10.340.10">
    <property type="match status" value="1"/>
</dbReference>
<proteinExistence type="predicted"/>
<keyword evidence="23" id="KW-1185">Reference proteome</keyword>
<keyword evidence="16" id="KW-0175">Coiled coil</keyword>
<dbReference type="SUPFAM" id="SSF158472">
    <property type="entry name" value="HAMP domain-like"/>
    <property type="match status" value="1"/>
</dbReference>
<keyword evidence="4" id="KW-1003">Cell membrane</keyword>
<evidence type="ECO:0000259" key="19">
    <source>
        <dbReference type="PROSITE" id="PS50110"/>
    </source>
</evidence>
<evidence type="ECO:0000256" key="13">
    <source>
        <dbReference type="ARBA" id="ARBA00023136"/>
    </source>
</evidence>
<dbReference type="PROSITE" id="PS50885">
    <property type="entry name" value="HAMP"/>
    <property type="match status" value="1"/>
</dbReference>
<evidence type="ECO:0000256" key="17">
    <source>
        <dbReference type="SAM" id="Phobius"/>
    </source>
</evidence>
<protein>
    <recommendedName>
        <fullName evidence="3">histidine kinase</fullName>
        <ecNumber evidence="3">2.7.13.3</ecNumber>
    </recommendedName>
</protein>
<comment type="subcellular location">
    <subcellularLocation>
        <location evidence="2">Cell membrane</location>
        <topology evidence="2">Multi-pass membrane protein</topology>
    </subcellularLocation>
</comment>
<gene>
    <name evidence="22" type="primary">arcB_2</name>
    <name evidence="22" type="ORF">FF011L_12730</name>
</gene>
<evidence type="ECO:0000259" key="21">
    <source>
        <dbReference type="PROSITE" id="PS50894"/>
    </source>
</evidence>
<reference evidence="22 23" key="1">
    <citation type="submission" date="2019-02" db="EMBL/GenBank/DDBJ databases">
        <title>Deep-cultivation of Planctomycetes and their phenomic and genomic characterization uncovers novel biology.</title>
        <authorList>
            <person name="Wiegand S."/>
            <person name="Jogler M."/>
            <person name="Boedeker C."/>
            <person name="Pinto D."/>
            <person name="Vollmers J."/>
            <person name="Rivas-Marin E."/>
            <person name="Kohn T."/>
            <person name="Peeters S.H."/>
            <person name="Heuer A."/>
            <person name="Rast P."/>
            <person name="Oberbeckmann S."/>
            <person name="Bunk B."/>
            <person name="Jeske O."/>
            <person name="Meyerdierks A."/>
            <person name="Storesund J.E."/>
            <person name="Kallscheuer N."/>
            <person name="Luecker S."/>
            <person name="Lage O.M."/>
            <person name="Pohl T."/>
            <person name="Merkel B.J."/>
            <person name="Hornburger P."/>
            <person name="Mueller R.-W."/>
            <person name="Bruemmer F."/>
            <person name="Labrenz M."/>
            <person name="Spormann A.M."/>
            <person name="Op den Camp H."/>
            <person name="Overmann J."/>
            <person name="Amann R."/>
            <person name="Jetten M.S.M."/>
            <person name="Mascher T."/>
            <person name="Medema M.H."/>
            <person name="Devos D.P."/>
            <person name="Kaster A.-K."/>
            <person name="Ovreas L."/>
            <person name="Rohde M."/>
            <person name="Galperin M.Y."/>
            <person name="Jogler C."/>
        </authorList>
    </citation>
    <scope>NUCLEOTIDE SEQUENCE [LARGE SCALE GENOMIC DNA]</scope>
    <source>
        <strain evidence="22 23">FF011L</strain>
    </source>
</reference>
<dbReference type="SUPFAM" id="SSF52172">
    <property type="entry name" value="CheY-like"/>
    <property type="match status" value="1"/>
</dbReference>
<dbReference type="CDD" id="cd06225">
    <property type="entry name" value="HAMP"/>
    <property type="match status" value="1"/>
</dbReference>
<dbReference type="Proteomes" id="UP000320672">
    <property type="component" value="Chromosome"/>
</dbReference>
<dbReference type="InterPro" id="IPR003660">
    <property type="entry name" value="HAMP_dom"/>
</dbReference>
<evidence type="ECO:0000256" key="4">
    <source>
        <dbReference type="ARBA" id="ARBA00022475"/>
    </source>
</evidence>
<sequence length="813" mass="88584">MLPRCLSVPVRWVVAVSPRQFLRNVSIRTKLLLLATTSALLALVIAFSGMAAYDIQFIRQSKVDQLESQAKMLAFNSTGVLTFQDKAATRELLASMAMYPTVEYVCVRDETGSLFAEFRSRPNSVARRPSNPASGHQITDEGIEVFHPITDRGEKIGSIYVFANMSDLDSHIRRYLLIGSGIMLLSLTGAGFMSVLLQRSISRPVKELAVAAKTVKDQRDFSIRVTPRSTDELGELSVTFNNMLDEIQSSKAALQTANDRLEERVEQRTAQLTQEIERRQSVQDALVVARDEAEAASRAKSEFLANMSHEIRTPLNGILGFTELLTNSSAVAEPTLRKDYLETISASGQHLLALINDILDLSKIEAGQLEVELSPCSPHDVLNQVVSVLRARAQQKGLKLRCDWTTKVPESIVTDGGRLRQLLMNLVGNAIKFTNEGSVRISAELDHFSEVLTIRVIDTGIGIPNEKQAKIFSPFVQADNSVTRRYGGTGLGLAISRRLSAALGGELQVESKEGEGSIFILKVQTGSLKDVDLLLAPPADALIGMLDSELSEEIRLPACNILVVEDGQINRKLVRIMLEEAGAKVTTAENGWVGVQAARREAFDLVVMDMQMPVMDGYTAASQLRKDGITVPIVALTAHAMKGDEEKCLAAGCSDYLTKPIQGTSLLQSVRNLIPGAAAIKADFAKPIVASKPAGRTVVQVEAESTTYAPADLRSTLPLENPIYQEIVEEFIGFLNEHVRDMKSALVDHDFDQLTHLAHGLKGAGGTAGFSALTSPAARVWDAAKDEDCDQIEESLAVLAELTQQITATPQRV</sequence>
<dbReference type="RefSeq" id="WP_145350763.1">
    <property type="nucleotide sequence ID" value="NZ_CP036262.1"/>
</dbReference>
<dbReference type="PRINTS" id="PR00344">
    <property type="entry name" value="BCTRLSENSOR"/>
</dbReference>
<feature type="transmembrane region" description="Helical" evidence="17">
    <location>
        <begin position="175"/>
        <end position="197"/>
    </location>
</feature>
<evidence type="ECO:0000256" key="14">
    <source>
        <dbReference type="PROSITE-ProRule" id="PRU00110"/>
    </source>
</evidence>
<feature type="modified residue" description="4-aspartylphosphate" evidence="15">
    <location>
        <position position="609"/>
    </location>
</feature>
<dbReference type="InterPro" id="IPR003594">
    <property type="entry name" value="HATPase_dom"/>
</dbReference>
<dbReference type="Pfam" id="PF01627">
    <property type="entry name" value="Hpt"/>
    <property type="match status" value="1"/>
</dbReference>
<evidence type="ECO:0000256" key="10">
    <source>
        <dbReference type="ARBA" id="ARBA00022840"/>
    </source>
</evidence>
<keyword evidence="10" id="KW-0067">ATP-binding</keyword>
<evidence type="ECO:0000256" key="12">
    <source>
        <dbReference type="ARBA" id="ARBA00023012"/>
    </source>
</evidence>
<evidence type="ECO:0000256" key="2">
    <source>
        <dbReference type="ARBA" id="ARBA00004651"/>
    </source>
</evidence>
<dbReference type="InterPro" id="IPR004358">
    <property type="entry name" value="Sig_transdc_His_kin-like_C"/>
</dbReference>
<accession>A0A517MCG7</accession>
<dbReference type="Pfam" id="PF00512">
    <property type="entry name" value="HisKA"/>
    <property type="match status" value="1"/>
</dbReference>
<name>A0A517MCG7_9BACT</name>
<dbReference type="InterPro" id="IPR036890">
    <property type="entry name" value="HATPase_C_sf"/>
</dbReference>
<dbReference type="InterPro" id="IPR036097">
    <property type="entry name" value="HisK_dim/P_sf"/>
</dbReference>
<evidence type="ECO:0000256" key="16">
    <source>
        <dbReference type="SAM" id="Coils"/>
    </source>
</evidence>
<dbReference type="EMBL" id="CP036262">
    <property type="protein sequence ID" value="QDS92526.1"/>
    <property type="molecule type" value="Genomic_DNA"/>
</dbReference>
<dbReference type="GO" id="GO:0000155">
    <property type="term" value="F:phosphorelay sensor kinase activity"/>
    <property type="evidence" value="ECO:0007669"/>
    <property type="project" value="InterPro"/>
</dbReference>
<dbReference type="PANTHER" id="PTHR45339">
    <property type="entry name" value="HYBRID SIGNAL TRANSDUCTION HISTIDINE KINASE J"/>
    <property type="match status" value="1"/>
</dbReference>
<feature type="domain" description="Histidine kinase" evidence="18">
    <location>
        <begin position="306"/>
        <end position="527"/>
    </location>
</feature>
<dbReference type="PROSITE" id="PS50109">
    <property type="entry name" value="HIS_KIN"/>
    <property type="match status" value="1"/>
</dbReference>
<feature type="coiled-coil region" evidence="16">
    <location>
        <begin position="244"/>
        <end position="278"/>
    </location>
</feature>
<dbReference type="InterPro" id="IPR008207">
    <property type="entry name" value="Sig_transdc_His_kin_Hpt_dom"/>
</dbReference>
<dbReference type="CDD" id="cd16922">
    <property type="entry name" value="HATPase_EvgS-ArcB-TorS-like"/>
    <property type="match status" value="1"/>
</dbReference>
<dbReference type="Gene3D" id="1.10.287.130">
    <property type="match status" value="1"/>
</dbReference>